<keyword evidence="4" id="KW-1185">Reference proteome</keyword>
<organism evidence="3 4">
    <name type="scientific">Glarea lozoyensis (strain ATCC 74030 / MF5533)</name>
    <dbReference type="NCBI Taxonomy" id="1104152"/>
    <lineage>
        <taxon>Eukaryota</taxon>
        <taxon>Fungi</taxon>
        <taxon>Dikarya</taxon>
        <taxon>Ascomycota</taxon>
        <taxon>Pezizomycotina</taxon>
        <taxon>Leotiomycetes</taxon>
        <taxon>Helotiales</taxon>
        <taxon>Helotiaceae</taxon>
        <taxon>Glarea</taxon>
    </lineage>
</organism>
<keyword evidence="1" id="KW-0812">Transmembrane</keyword>
<dbReference type="HOGENOM" id="CLU_092869_4_0_1"/>
<accession>H0EXH8</accession>
<dbReference type="GO" id="GO:0005199">
    <property type="term" value="F:structural constituent of cell wall"/>
    <property type="evidence" value="ECO:0007669"/>
    <property type="project" value="InterPro"/>
</dbReference>
<evidence type="ECO:0000313" key="3">
    <source>
        <dbReference type="EMBL" id="EHK96764.1"/>
    </source>
</evidence>
<keyword evidence="2" id="KW-0732">Signal</keyword>
<feature type="transmembrane region" description="Helical" evidence="1">
    <location>
        <begin position="143"/>
        <end position="161"/>
    </location>
</feature>
<reference evidence="3 4" key="1">
    <citation type="journal article" date="2012" name="Eukaryot. Cell">
        <title>Genome sequence of the fungus Glarea lozoyensis: the first genome sequence of a species from the Helotiaceae family.</title>
        <authorList>
            <person name="Youssar L."/>
            <person name="Gruening B.A."/>
            <person name="Erxleben A."/>
            <person name="Guenther S."/>
            <person name="Huettel W."/>
        </authorList>
    </citation>
    <scope>NUCLEOTIDE SEQUENCE [LARGE SCALE GENOMIC DNA]</scope>
    <source>
        <strain evidence="4">ATCC 74030 / MF5533</strain>
    </source>
</reference>
<dbReference type="EMBL" id="AGUE01000226">
    <property type="protein sequence ID" value="EHK96764.1"/>
    <property type="molecule type" value="Genomic_DNA"/>
</dbReference>
<dbReference type="OrthoDB" id="4094614at2759"/>
<protein>
    <submittedName>
        <fullName evidence="3">Putative Clock-controlled protein 6</fullName>
    </submittedName>
</protein>
<dbReference type="InParanoid" id="H0EXH8"/>
<name>H0EXH8_GLAL7</name>
<keyword evidence="1" id="KW-1133">Transmembrane helix</keyword>
<evidence type="ECO:0000313" key="4">
    <source>
        <dbReference type="Proteomes" id="UP000005446"/>
    </source>
</evidence>
<evidence type="ECO:0000256" key="1">
    <source>
        <dbReference type="SAM" id="Phobius"/>
    </source>
</evidence>
<dbReference type="Proteomes" id="UP000005446">
    <property type="component" value="Unassembled WGS sequence"/>
</dbReference>
<evidence type="ECO:0000256" key="2">
    <source>
        <dbReference type="SAM" id="SignalP"/>
    </source>
</evidence>
<proteinExistence type="predicted"/>
<dbReference type="InterPro" id="IPR038843">
    <property type="entry name" value="Sed1/Spi1"/>
</dbReference>
<dbReference type="PANTHER" id="PTHR35523">
    <property type="entry name" value="CELL WALL PROTEIN SED1"/>
    <property type="match status" value="1"/>
</dbReference>
<dbReference type="GO" id="GO:0031505">
    <property type="term" value="P:fungal-type cell wall organization"/>
    <property type="evidence" value="ECO:0007669"/>
    <property type="project" value="InterPro"/>
</dbReference>
<dbReference type="GO" id="GO:0009277">
    <property type="term" value="C:fungal-type cell wall"/>
    <property type="evidence" value="ECO:0007669"/>
    <property type="project" value="TreeGrafter"/>
</dbReference>
<dbReference type="AlphaFoldDB" id="H0EXH8"/>
<gene>
    <name evidence="3" type="ORF">M7I_7514</name>
</gene>
<dbReference type="PANTHER" id="PTHR35523:SF1">
    <property type="entry name" value="CELL WALL PROTEIN SED1"/>
    <property type="match status" value="1"/>
</dbReference>
<keyword evidence="1" id="KW-0472">Membrane</keyword>
<feature type="chain" id="PRO_5003531864" evidence="2">
    <location>
        <begin position="19"/>
        <end position="162"/>
    </location>
</feature>
<sequence length="162" mass="16041">MQYSVAAVIALAASTAAAGYTNGTVVYTTEVHTAYTTVCPASTELTFNGVTYTATASTTLTITNCPCTIVKPVTTSSVVYCNTWYPNTAPMHAAPSPAPVYPNGTTPAATTPAAAPPAVGTGVVVPAPSATPSTISASSGNKAFAFSGASLAGLLGLAAYIL</sequence>
<comment type="caution">
    <text evidence="3">The sequence shown here is derived from an EMBL/GenBank/DDBJ whole genome shotgun (WGS) entry which is preliminary data.</text>
</comment>
<feature type="signal peptide" evidence="2">
    <location>
        <begin position="1"/>
        <end position="18"/>
    </location>
</feature>